<feature type="transmembrane region" description="Helical" evidence="1">
    <location>
        <begin position="129"/>
        <end position="152"/>
    </location>
</feature>
<name>A0A381W5H0_9ZZZZ</name>
<keyword evidence="1" id="KW-0812">Transmembrane</keyword>
<keyword evidence="1" id="KW-0472">Membrane</keyword>
<dbReference type="AlphaFoldDB" id="A0A381W5H0"/>
<dbReference type="EMBL" id="UINC01010714">
    <property type="protein sequence ID" value="SVA47561.1"/>
    <property type="molecule type" value="Genomic_DNA"/>
</dbReference>
<evidence type="ECO:0000256" key="1">
    <source>
        <dbReference type="SAM" id="Phobius"/>
    </source>
</evidence>
<dbReference type="InterPro" id="IPR003744">
    <property type="entry name" value="YhhQ"/>
</dbReference>
<reference evidence="2" key="1">
    <citation type="submission" date="2018-05" db="EMBL/GenBank/DDBJ databases">
        <authorList>
            <person name="Lanie J.A."/>
            <person name="Ng W.-L."/>
            <person name="Kazmierczak K.M."/>
            <person name="Andrzejewski T.M."/>
            <person name="Davidsen T.M."/>
            <person name="Wayne K.J."/>
            <person name="Tettelin H."/>
            <person name="Glass J.I."/>
            <person name="Rusch D."/>
            <person name="Podicherti R."/>
            <person name="Tsui H.-C.T."/>
            <person name="Winkler M.E."/>
        </authorList>
    </citation>
    <scope>NUCLEOTIDE SEQUENCE</scope>
</reference>
<sequence length="218" mass="23968">MFNFKNIDKKMLMKLVLLHVAVITVSNALVGIPVEILGVKLTWAAFTFPLVVLATDLTVRILGKHIARSTITAAYPLAIIASILVVLAEGAPQSVALRIGFASATAYAIGTLLDVYVFQYLREKYSYWWLAPAVSTVFANIIDTYAFFFTAFSGSANEYMAANWMEIAGSQTILKIFVGLIVFLPAYGLLLRYLSKRVKISTGVQKAFKDAGRDVVKK</sequence>
<feature type="transmembrane region" description="Helical" evidence="1">
    <location>
        <begin position="172"/>
        <end position="191"/>
    </location>
</feature>
<organism evidence="2">
    <name type="scientific">marine metagenome</name>
    <dbReference type="NCBI Taxonomy" id="408172"/>
    <lineage>
        <taxon>unclassified sequences</taxon>
        <taxon>metagenomes</taxon>
        <taxon>ecological metagenomes</taxon>
    </lineage>
</organism>
<dbReference type="PANTHER" id="PTHR34300:SF1">
    <property type="entry name" value="QUEUOSINE PRECURSOR TRANSPORTER"/>
    <property type="match status" value="1"/>
</dbReference>
<feature type="transmembrane region" description="Helical" evidence="1">
    <location>
        <begin position="95"/>
        <end position="117"/>
    </location>
</feature>
<proteinExistence type="predicted"/>
<gene>
    <name evidence="2" type="ORF">METZ01_LOCUS100415</name>
</gene>
<dbReference type="PANTHER" id="PTHR34300">
    <property type="entry name" value="QUEUOSINE PRECURSOR TRANSPORTER-RELATED"/>
    <property type="match status" value="1"/>
</dbReference>
<evidence type="ECO:0000313" key="2">
    <source>
        <dbReference type="EMBL" id="SVA47561.1"/>
    </source>
</evidence>
<keyword evidence="1" id="KW-1133">Transmembrane helix</keyword>
<dbReference type="Pfam" id="PF02592">
    <property type="entry name" value="Vut_1"/>
    <property type="match status" value="1"/>
</dbReference>
<feature type="transmembrane region" description="Helical" evidence="1">
    <location>
        <begin position="71"/>
        <end position="89"/>
    </location>
</feature>
<evidence type="ECO:0008006" key="3">
    <source>
        <dbReference type="Google" id="ProtNLM"/>
    </source>
</evidence>
<feature type="transmembrane region" description="Helical" evidence="1">
    <location>
        <begin position="41"/>
        <end position="59"/>
    </location>
</feature>
<dbReference type="NCBIfam" id="TIGR00697">
    <property type="entry name" value="queuosine precursor transporter"/>
    <property type="match status" value="1"/>
</dbReference>
<accession>A0A381W5H0</accession>
<protein>
    <recommendedName>
        <fullName evidence="3">Queuosine precursor transporter</fullName>
    </recommendedName>
</protein>